<accession>A0ACB7YFX5</accession>
<dbReference type="EMBL" id="CM037158">
    <property type="protein sequence ID" value="KAH7852072.1"/>
    <property type="molecule type" value="Genomic_DNA"/>
</dbReference>
<organism evidence="1 2">
    <name type="scientific">Vaccinium darrowii</name>
    <dbReference type="NCBI Taxonomy" id="229202"/>
    <lineage>
        <taxon>Eukaryota</taxon>
        <taxon>Viridiplantae</taxon>
        <taxon>Streptophyta</taxon>
        <taxon>Embryophyta</taxon>
        <taxon>Tracheophyta</taxon>
        <taxon>Spermatophyta</taxon>
        <taxon>Magnoliopsida</taxon>
        <taxon>eudicotyledons</taxon>
        <taxon>Gunneridae</taxon>
        <taxon>Pentapetalae</taxon>
        <taxon>asterids</taxon>
        <taxon>Ericales</taxon>
        <taxon>Ericaceae</taxon>
        <taxon>Vaccinioideae</taxon>
        <taxon>Vaccinieae</taxon>
        <taxon>Vaccinium</taxon>
    </lineage>
</organism>
<gene>
    <name evidence="1" type="ORF">Vadar_020266</name>
</gene>
<protein>
    <submittedName>
        <fullName evidence="1">Uncharacterized protein</fullName>
    </submittedName>
</protein>
<reference evidence="1 2" key="1">
    <citation type="journal article" date="2021" name="Hortic Res">
        <title>High-quality reference genome and annotation aids understanding of berry development for evergreen blueberry (Vaccinium darrowii).</title>
        <authorList>
            <person name="Yu J."/>
            <person name="Hulse-Kemp A.M."/>
            <person name="Babiker E."/>
            <person name="Staton M."/>
        </authorList>
    </citation>
    <scope>NUCLEOTIDE SEQUENCE [LARGE SCALE GENOMIC DNA]</scope>
    <source>
        <strain evidence="2">cv. NJ 8807/NJ 8810</strain>
        <tissue evidence="1">Young leaf</tissue>
    </source>
</reference>
<dbReference type="Proteomes" id="UP000828048">
    <property type="component" value="Chromosome 8"/>
</dbReference>
<proteinExistence type="predicted"/>
<sequence length="152" mass="16504">MRQLALSFDTFLNAGVDPNSHHIGVIDVNSFMSVTYLTWRESMVNTETATAWVNYDYDSTTKTLSVYLTYEENPVFEGNYNLSYVIDLRKFLPEWVSVGFSAATGSFTETHNIVSWTFNSTLGGSYDSTSGGSSNSTGGGLPSNSTSAGSPS</sequence>
<evidence type="ECO:0000313" key="2">
    <source>
        <dbReference type="Proteomes" id="UP000828048"/>
    </source>
</evidence>
<name>A0ACB7YFX5_9ERIC</name>
<keyword evidence="2" id="KW-1185">Reference proteome</keyword>
<comment type="caution">
    <text evidence="1">The sequence shown here is derived from an EMBL/GenBank/DDBJ whole genome shotgun (WGS) entry which is preliminary data.</text>
</comment>
<evidence type="ECO:0000313" key="1">
    <source>
        <dbReference type="EMBL" id="KAH7852072.1"/>
    </source>
</evidence>